<reference evidence="1 2" key="1">
    <citation type="journal article" date="2019" name="Nat. Plants">
        <title>Stout camphor tree genome fills gaps in understanding of flowering plant genome evolution.</title>
        <authorList>
            <person name="Chaw S.M."/>
            <person name="Liu Y.C."/>
            <person name="Wu Y.W."/>
            <person name="Wang H.Y."/>
            <person name="Lin C.I."/>
            <person name="Wu C.S."/>
            <person name="Ke H.M."/>
            <person name="Chang L.Y."/>
            <person name="Hsu C.Y."/>
            <person name="Yang H.T."/>
            <person name="Sudianto E."/>
            <person name="Hsu M.H."/>
            <person name="Wu K.P."/>
            <person name="Wang L.N."/>
            <person name="Leebens-Mack J.H."/>
            <person name="Tsai I.J."/>
        </authorList>
    </citation>
    <scope>NUCLEOTIDE SEQUENCE [LARGE SCALE GENOMIC DNA]</scope>
    <source>
        <strain evidence="2">cv. Chaw 1501</strain>
        <tissue evidence="1">Young leaves</tissue>
    </source>
</reference>
<accession>A0A443N997</accession>
<evidence type="ECO:0000313" key="1">
    <source>
        <dbReference type="EMBL" id="RWR75119.1"/>
    </source>
</evidence>
<proteinExistence type="predicted"/>
<protein>
    <submittedName>
        <fullName evidence="1">Cyclin-J18-like protein isoform X1</fullName>
    </submittedName>
</protein>
<comment type="caution">
    <text evidence="1">The sequence shown here is derived from an EMBL/GenBank/DDBJ whole genome shotgun (WGS) entry which is preliminary data.</text>
</comment>
<evidence type="ECO:0000313" key="2">
    <source>
        <dbReference type="Proteomes" id="UP000283530"/>
    </source>
</evidence>
<dbReference type="EMBL" id="QPKB01000001">
    <property type="protein sequence ID" value="RWR75119.1"/>
    <property type="molecule type" value="Genomic_DNA"/>
</dbReference>
<keyword evidence="2" id="KW-1185">Reference proteome</keyword>
<sequence length="230" mass="26476">MESFGLHIPPHVRRHVLEFFFLSSSQLRVPPIVKYTALSLFADRFFRSLRRKSRLLAENDTGNWLLQPLRIHDTSPLSVKSLKSLGDEIIKDQHFTTRDFAEAELVFMKVLGFEIGALNIAFIFLEDLLLQFRELSKVGDLVNFDACMNVMDLLYETEETSMIYSSPHSLAASVLVASYVLTVPKQQWEFPLLPWVKFVTSYGEEEIGELVKGILQHVFQTTTEWEGFAR</sequence>
<dbReference type="Proteomes" id="UP000283530">
    <property type="component" value="Unassembled WGS sequence"/>
</dbReference>
<dbReference type="OrthoDB" id="1923367at2759"/>
<dbReference type="AlphaFoldDB" id="A0A443N997"/>
<name>A0A443N997_9MAGN</name>
<dbReference type="STRING" id="337451.A0A443N997"/>
<organism evidence="1 2">
    <name type="scientific">Cinnamomum micranthum f. kanehirae</name>
    <dbReference type="NCBI Taxonomy" id="337451"/>
    <lineage>
        <taxon>Eukaryota</taxon>
        <taxon>Viridiplantae</taxon>
        <taxon>Streptophyta</taxon>
        <taxon>Embryophyta</taxon>
        <taxon>Tracheophyta</taxon>
        <taxon>Spermatophyta</taxon>
        <taxon>Magnoliopsida</taxon>
        <taxon>Magnoliidae</taxon>
        <taxon>Laurales</taxon>
        <taxon>Lauraceae</taxon>
        <taxon>Cinnamomum</taxon>
    </lineage>
</organism>
<gene>
    <name evidence="1" type="ORF">CKAN_00348700</name>
</gene>